<keyword evidence="3" id="KW-1185">Reference proteome</keyword>
<feature type="region of interest" description="Disordered" evidence="1">
    <location>
        <begin position="1"/>
        <end position="26"/>
    </location>
</feature>
<organism evidence="2 3">
    <name type="scientific">Cuscuta europaea</name>
    <name type="common">European dodder</name>
    <dbReference type="NCBI Taxonomy" id="41803"/>
    <lineage>
        <taxon>Eukaryota</taxon>
        <taxon>Viridiplantae</taxon>
        <taxon>Streptophyta</taxon>
        <taxon>Embryophyta</taxon>
        <taxon>Tracheophyta</taxon>
        <taxon>Spermatophyta</taxon>
        <taxon>Magnoliopsida</taxon>
        <taxon>eudicotyledons</taxon>
        <taxon>Gunneridae</taxon>
        <taxon>Pentapetalae</taxon>
        <taxon>asterids</taxon>
        <taxon>lamiids</taxon>
        <taxon>Solanales</taxon>
        <taxon>Convolvulaceae</taxon>
        <taxon>Cuscuteae</taxon>
        <taxon>Cuscuta</taxon>
        <taxon>Cuscuta subgen. Cuscuta</taxon>
    </lineage>
</organism>
<feature type="compositionally biased region" description="Basic and acidic residues" evidence="1">
    <location>
        <begin position="83"/>
        <end position="96"/>
    </location>
</feature>
<dbReference type="OrthoDB" id="1323236at2759"/>
<dbReference type="Proteomes" id="UP001152484">
    <property type="component" value="Unassembled WGS sequence"/>
</dbReference>
<evidence type="ECO:0000313" key="3">
    <source>
        <dbReference type="Proteomes" id="UP001152484"/>
    </source>
</evidence>
<dbReference type="EMBL" id="CAMAPE010000083">
    <property type="protein sequence ID" value="CAH9120268.1"/>
    <property type="molecule type" value="Genomic_DNA"/>
</dbReference>
<sequence length="106" mass="11598">MGGCASRPQVLTEEFDAPLPLPPPAEENDCKHDVITKDIVVVEECNAAHGESHIGIIVADDNFNESTSITDISTQDEELNSEQVKEEIFETKEASEPSKSMPQLDD</sequence>
<protein>
    <submittedName>
        <fullName evidence="2">Uncharacterized protein</fullName>
    </submittedName>
</protein>
<accession>A0A9P1A045</accession>
<comment type="caution">
    <text evidence="2">The sequence shown here is derived from an EMBL/GenBank/DDBJ whole genome shotgun (WGS) entry which is preliminary data.</text>
</comment>
<evidence type="ECO:0000256" key="1">
    <source>
        <dbReference type="SAM" id="MobiDB-lite"/>
    </source>
</evidence>
<evidence type="ECO:0000313" key="2">
    <source>
        <dbReference type="EMBL" id="CAH9120268.1"/>
    </source>
</evidence>
<proteinExistence type="predicted"/>
<gene>
    <name evidence="2" type="ORF">CEURO_LOCUS22656</name>
</gene>
<feature type="non-terminal residue" evidence="2">
    <location>
        <position position="1"/>
    </location>
</feature>
<feature type="region of interest" description="Disordered" evidence="1">
    <location>
        <begin position="71"/>
        <end position="106"/>
    </location>
</feature>
<dbReference type="AlphaFoldDB" id="A0A9P1A045"/>
<feature type="compositionally biased region" description="Polar residues" evidence="1">
    <location>
        <begin position="97"/>
        <end position="106"/>
    </location>
</feature>
<name>A0A9P1A045_CUSEU</name>
<reference evidence="2" key="1">
    <citation type="submission" date="2022-07" db="EMBL/GenBank/DDBJ databases">
        <authorList>
            <person name="Macas J."/>
            <person name="Novak P."/>
            <person name="Neumann P."/>
        </authorList>
    </citation>
    <scope>NUCLEOTIDE SEQUENCE</scope>
</reference>